<dbReference type="Gene3D" id="2.60.40.1120">
    <property type="entry name" value="Carboxypeptidase-like, regulatory domain"/>
    <property type="match status" value="1"/>
</dbReference>
<dbReference type="InterPro" id="IPR023997">
    <property type="entry name" value="TonB-dep_OMP_SusC/RagA_CS"/>
</dbReference>
<protein>
    <submittedName>
        <fullName evidence="9">SusC/RagA family TonB-linked outer membrane protein</fullName>
    </submittedName>
</protein>
<name>A0A512AYI7_9BACT</name>
<dbReference type="OrthoDB" id="9768177at2"/>
<keyword evidence="6 7" id="KW-0998">Cell outer membrane</keyword>
<evidence type="ECO:0000256" key="5">
    <source>
        <dbReference type="ARBA" id="ARBA00023136"/>
    </source>
</evidence>
<evidence type="ECO:0000259" key="8">
    <source>
        <dbReference type="Pfam" id="PF07715"/>
    </source>
</evidence>
<comment type="similarity">
    <text evidence="7">Belongs to the TonB-dependent receptor family.</text>
</comment>
<dbReference type="NCBIfam" id="TIGR04056">
    <property type="entry name" value="OMP_RagA_SusC"/>
    <property type="match status" value="1"/>
</dbReference>
<keyword evidence="3 7" id="KW-1134">Transmembrane beta strand</keyword>
<keyword evidence="5 7" id="KW-0472">Membrane</keyword>
<dbReference type="Pfam" id="PF07715">
    <property type="entry name" value="Plug"/>
    <property type="match status" value="1"/>
</dbReference>
<dbReference type="EMBL" id="BJYS01000017">
    <property type="protein sequence ID" value="GEO04778.1"/>
    <property type="molecule type" value="Genomic_DNA"/>
</dbReference>
<comment type="subcellular location">
    <subcellularLocation>
        <location evidence="1 7">Cell outer membrane</location>
        <topology evidence="1 7">Multi-pass membrane protein</topology>
    </subcellularLocation>
</comment>
<feature type="domain" description="TonB-dependent receptor plug" evidence="8">
    <location>
        <begin position="149"/>
        <end position="255"/>
    </location>
</feature>
<evidence type="ECO:0000313" key="10">
    <source>
        <dbReference type="Proteomes" id="UP000321532"/>
    </source>
</evidence>
<reference evidence="9 10" key="1">
    <citation type="submission" date="2019-07" db="EMBL/GenBank/DDBJ databases">
        <title>Whole genome shotgun sequence of Adhaeribacter aerolatus NBRC 106133.</title>
        <authorList>
            <person name="Hosoyama A."/>
            <person name="Uohara A."/>
            <person name="Ohji S."/>
            <person name="Ichikawa N."/>
        </authorList>
    </citation>
    <scope>NUCLEOTIDE SEQUENCE [LARGE SCALE GENOMIC DNA]</scope>
    <source>
        <strain evidence="9 10">NBRC 106133</strain>
    </source>
</reference>
<evidence type="ECO:0000256" key="1">
    <source>
        <dbReference type="ARBA" id="ARBA00004571"/>
    </source>
</evidence>
<evidence type="ECO:0000256" key="2">
    <source>
        <dbReference type="ARBA" id="ARBA00022448"/>
    </source>
</evidence>
<dbReference type="InterPro" id="IPR012910">
    <property type="entry name" value="Plug_dom"/>
</dbReference>
<dbReference type="Gene3D" id="2.40.170.20">
    <property type="entry name" value="TonB-dependent receptor, beta-barrel domain"/>
    <property type="match status" value="1"/>
</dbReference>
<dbReference type="InterPro" id="IPR039426">
    <property type="entry name" value="TonB-dep_rcpt-like"/>
</dbReference>
<dbReference type="PROSITE" id="PS52016">
    <property type="entry name" value="TONB_DEPENDENT_REC_3"/>
    <property type="match status" value="1"/>
</dbReference>
<proteinExistence type="inferred from homology"/>
<dbReference type="Proteomes" id="UP000321532">
    <property type="component" value="Unassembled WGS sequence"/>
</dbReference>
<dbReference type="InterPro" id="IPR008969">
    <property type="entry name" value="CarboxyPept-like_regulatory"/>
</dbReference>
<dbReference type="Gene3D" id="2.170.130.10">
    <property type="entry name" value="TonB-dependent receptor, plug domain"/>
    <property type="match status" value="1"/>
</dbReference>
<dbReference type="GO" id="GO:0009279">
    <property type="term" value="C:cell outer membrane"/>
    <property type="evidence" value="ECO:0007669"/>
    <property type="project" value="UniProtKB-SubCell"/>
</dbReference>
<sequence>MKKRYPDWQALTPFARKFPVPFLAGKPSLALLVLFISLVAFIYPAVTFAAIPVRKLQTVTGRVTDADNGEPLPGVSIVLKGTNLGTTTDAGGNYSLEVAHSEAVLVFTFVGYLKKEIPVKGQTTLQVSLAPNQAQLDEVVVIGYGTVKKSSVTAAVSKIENNKLDQIPVARPETALVGRLSGVNISTNRSTPGASPIIRIRGAGSISASNDPLVVIDGFPGGSLDNVNMNDVESIEVLKDASSAAIYGSRGNGGVIIVTTKKGKSSKPQLNFNAYTGVARAIGHDDWITGQEFHDYVARYHNREFVWAGGDPTIPLWGDVRRPAQYQVNPVVKEGNTVWEEVLLKPAPIQNYNLSVAGGTDNAKYYVSGTLRDEKGTLLNTGYKYYSLRANLDLKINSVVSTGFMVNPNYSIRRTAPLSMEALVKTSPFVSPVRNANGTYPKPLDYWGSSVSAQVSPLATLEGTTNTTDAMNTIGEAFVNLNILKNLTFRTSLGGNVTFTTAENYSKASANSNGLNNGSASDATNINLLNENVFSYTKSFNDIHYISAIAGASFQKNTSRLAAMGVLAGSFGNEAIRTLNNAVISPTTTRTTKSQWGLASYFSRINYSFRDKYLLAASFRTDGSSKFGPNNRWGNFPSASAAWRVSQEEFIQDLPVISDLKLRASYGVVGNFNITDFGYFGNISDVYYAPNGILTKGQAQTTLGYPTLRWERTKSYDIGLELGLFNSRLNVVLDYYDKNTDDLLYNVSVPSVSGFTNALVNTGVVNNKGIELELNSKNLTGALTWSTAFNVTRNRNKVVDLGGVNEIINTHTRGMSWLLRVGEPAFSYYGYKAIGVLQDAEDIANSPTLPGSRPGNAKYQDTNNDGKITPADRIILGNFQPKLILGMVNDFAYKNFDLSIMMQASLGAKMYNLENLYYQGATVSAMRRSLVENQWWSEAEPGNGKEPATALSALAYVSNSDFYLEDASFLAIRNVNLGYQFPAAIAQKMRMNNLRVYLTMSNALMLTKRGFHGYNPEGYTGGEITGINSMPGFNNGSEPLNRTVALGLNVNF</sequence>
<evidence type="ECO:0000256" key="7">
    <source>
        <dbReference type="PROSITE-ProRule" id="PRU01360"/>
    </source>
</evidence>
<keyword evidence="2 7" id="KW-0813">Transport</keyword>
<dbReference type="InterPro" id="IPR037066">
    <property type="entry name" value="Plug_dom_sf"/>
</dbReference>
<gene>
    <name evidence="9" type="ORF">AAE02nite_24420</name>
</gene>
<dbReference type="SUPFAM" id="SSF49464">
    <property type="entry name" value="Carboxypeptidase regulatory domain-like"/>
    <property type="match status" value="1"/>
</dbReference>
<dbReference type="Pfam" id="PF13715">
    <property type="entry name" value="CarbopepD_reg_2"/>
    <property type="match status" value="1"/>
</dbReference>
<accession>A0A512AYI7</accession>
<evidence type="ECO:0000313" key="9">
    <source>
        <dbReference type="EMBL" id="GEO04778.1"/>
    </source>
</evidence>
<evidence type="ECO:0000256" key="3">
    <source>
        <dbReference type="ARBA" id="ARBA00022452"/>
    </source>
</evidence>
<keyword evidence="10" id="KW-1185">Reference proteome</keyword>
<dbReference type="InterPro" id="IPR036942">
    <property type="entry name" value="Beta-barrel_TonB_sf"/>
</dbReference>
<dbReference type="AlphaFoldDB" id="A0A512AYI7"/>
<dbReference type="SUPFAM" id="SSF56935">
    <property type="entry name" value="Porins"/>
    <property type="match status" value="1"/>
</dbReference>
<evidence type="ECO:0000256" key="6">
    <source>
        <dbReference type="ARBA" id="ARBA00023237"/>
    </source>
</evidence>
<dbReference type="InterPro" id="IPR023996">
    <property type="entry name" value="TonB-dep_OMP_SusC/RagA"/>
</dbReference>
<comment type="caution">
    <text evidence="9">The sequence shown here is derived from an EMBL/GenBank/DDBJ whole genome shotgun (WGS) entry which is preliminary data.</text>
</comment>
<evidence type="ECO:0000256" key="4">
    <source>
        <dbReference type="ARBA" id="ARBA00022692"/>
    </source>
</evidence>
<dbReference type="NCBIfam" id="TIGR04057">
    <property type="entry name" value="SusC_RagA_signa"/>
    <property type="match status" value="1"/>
</dbReference>
<keyword evidence="4 7" id="KW-0812">Transmembrane</keyword>
<dbReference type="RefSeq" id="WP_146898041.1">
    <property type="nucleotide sequence ID" value="NZ_BJYS01000017.1"/>
</dbReference>
<organism evidence="9 10">
    <name type="scientific">Adhaeribacter aerolatus</name>
    <dbReference type="NCBI Taxonomy" id="670289"/>
    <lineage>
        <taxon>Bacteria</taxon>
        <taxon>Pseudomonadati</taxon>
        <taxon>Bacteroidota</taxon>
        <taxon>Cytophagia</taxon>
        <taxon>Cytophagales</taxon>
        <taxon>Hymenobacteraceae</taxon>
        <taxon>Adhaeribacter</taxon>
    </lineage>
</organism>